<dbReference type="AlphaFoldDB" id="A0A0C3AXX3"/>
<accession>A0A0C3AXX3</accession>
<organism evidence="1 2">
    <name type="scientific">Scleroderma citrinum Foug A</name>
    <dbReference type="NCBI Taxonomy" id="1036808"/>
    <lineage>
        <taxon>Eukaryota</taxon>
        <taxon>Fungi</taxon>
        <taxon>Dikarya</taxon>
        <taxon>Basidiomycota</taxon>
        <taxon>Agaricomycotina</taxon>
        <taxon>Agaricomycetes</taxon>
        <taxon>Agaricomycetidae</taxon>
        <taxon>Boletales</taxon>
        <taxon>Sclerodermatineae</taxon>
        <taxon>Sclerodermataceae</taxon>
        <taxon>Scleroderma</taxon>
    </lineage>
</organism>
<dbReference type="EMBL" id="KN822006">
    <property type="protein sequence ID" value="KIM69832.1"/>
    <property type="molecule type" value="Genomic_DNA"/>
</dbReference>
<reference evidence="2" key="2">
    <citation type="submission" date="2015-01" db="EMBL/GenBank/DDBJ databases">
        <title>Evolutionary Origins and Diversification of the Mycorrhizal Mutualists.</title>
        <authorList>
            <consortium name="DOE Joint Genome Institute"/>
            <consortium name="Mycorrhizal Genomics Consortium"/>
            <person name="Kohler A."/>
            <person name="Kuo A."/>
            <person name="Nagy L.G."/>
            <person name="Floudas D."/>
            <person name="Copeland A."/>
            <person name="Barry K.W."/>
            <person name="Cichocki N."/>
            <person name="Veneault-Fourrey C."/>
            <person name="LaButti K."/>
            <person name="Lindquist E.A."/>
            <person name="Lipzen A."/>
            <person name="Lundell T."/>
            <person name="Morin E."/>
            <person name="Murat C."/>
            <person name="Riley R."/>
            <person name="Ohm R."/>
            <person name="Sun H."/>
            <person name="Tunlid A."/>
            <person name="Henrissat B."/>
            <person name="Grigoriev I.V."/>
            <person name="Hibbett D.S."/>
            <person name="Martin F."/>
        </authorList>
    </citation>
    <scope>NUCLEOTIDE SEQUENCE [LARGE SCALE GENOMIC DNA]</scope>
    <source>
        <strain evidence="2">Foug A</strain>
    </source>
</reference>
<dbReference type="InterPro" id="IPR041078">
    <property type="entry name" value="Plavaka"/>
</dbReference>
<proteinExistence type="predicted"/>
<gene>
    <name evidence="1" type="ORF">SCLCIDRAFT_102953</name>
</gene>
<name>A0A0C3AXX3_9AGAM</name>
<feature type="non-terminal residue" evidence="1">
    <location>
        <position position="1"/>
    </location>
</feature>
<reference evidence="1 2" key="1">
    <citation type="submission" date="2014-04" db="EMBL/GenBank/DDBJ databases">
        <authorList>
            <consortium name="DOE Joint Genome Institute"/>
            <person name="Kuo A."/>
            <person name="Kohler A."/>
            <person name="Nagy L.G."/>
            <person name="Floudas D."/>
            <person name="Copeland A."/>
            <person name="Barry K.W."/>
            <person name="Cichocki N."/>
            <person name="Veneault-Fourrey C."/>
            <person name="LaButti K."/>
            <person name="Lindquist E.A."/>
            <person name="Lipzen A."/>
            <person name="Lundell T."/>
            <person name="Morin E."/>
            <person name="Murat C."/>
            <person name="Sun H."/>
            <person name="Tunlid A."/>
            <person name="Henrissat B."/>
            <person name="Grigoriev I.V."/>
            <person name="Hibbett D.S."/>
            <person name="Martin F."/>
            <person name="Nordberg H.P."/>
            <person name="Cantor M.N."/>
            <person name="Hua S.X."/>
        </authorList>
    </citation>
    <scope>NUCLEOTIDE SEQUENCE [LARGE SCALE GENOMIC DNA]</scope>
    <source>
        <strain evidence="1 2">Foug A</strain>
    </source>
</reference>
<dbReference type="InParanoid" id="A0A0C3AXX3"/>
<sequence>FANDPHATHWKNNLYYPFASRADWQLVSWLLCSHLSMAAIDKFLSLELVQLGLIQQLPISFQSARELCLHVEMLPSGPHWKSHTLQPWITTKCQVILYYRNPVECIQSLLSHPLFVPHISFIPQKVWTSFAQVVCVYQEWLLGNHAWDLQDQIPNGATLLRVVLSSDKTNILVMSGNQMAHPLLLSLANIDSSVQCKGLLHGRVLLMLLLVTSFIYKKTHICSLLSDCLIHECLDLVLNPLKIAATVGIMMGVPIGNLHYCFTPLVAYIADTPEQSLLAGISPKASPVSTAIYKEFGDLVPHPPRTSSRTLEDIE</sequence>
<evidence type="ECO:0000313" key="2">
    <source>
        <dbReference type="Proteomes" id="UP000053989"/>
    </source>
</evidence>
<keyword evidence="2" id="KW-1185">Reference proteome</keyword>
<dbReference type="HOGENOM" id="CLU_006344_2_1_1"/>
<protein>
    <submittedName>
        <fullName evidence="1">Uncharacterized protein</fullName>
    </submittedName>
</protein>
<dbReference type="Proteomes" id="UP000053989">
    <property type="component" value="Unassembled WGS sequence"/>
</dbReference>
<dbReference type="OrthoDB" id="2677878at2759"/>
<dbReference type="Pfam" id="PF18759">
    <property type="entry name" value="Plavaka"/>
    <property type="match status" value="1"/>
</dbReference>
<evidence type="ECO:0000313" key="1">
    <source>
        <dbReference type="EMBL" id="KIM69832.1"/>
    </source>
</evidence>